<keyword evidence="7" id="KW-1133">Transmembrane helix</keyword>
<name>A0ABQ7QML5_PLUXY</name>
<proteinExistence type="inferred from homology"/>
<evidence type="ECO:0000256" key="1">
    <source>
        <dbReference type="ARBA" id="ARBA00004323"/>
    </source>
</evidence>
<dbReference type="PANTHER" id="PTHR11214:SF379">
    <property type="entry name" value="HEXOSYLTRANSFERASE-RELATED"/>
    <property type="match status" value="1"/>
</dbReference>
<keyword evidence="3 10" id="KW-0328">Glycosyltransferase</keyword>
<accession>A0ABQ7QML5</accession>
<keyword evidence="9" id="KW-0472">Membrane</keyword>
<evidence type="ECO:0000256" key="7">
    <source>
        <dbReference type="ARBA" id="ARBA00022989"/>
    </source>
</evidence>
<dbReference type="Pfam" id="PF01762">
    <property type="entry name" value="Galactosyl_T"/>
    <property type="match status" value="1"/>
</dbReference>
<dbReference type="Gene3D" id="3.90.550.50">
    <property type="match status" value="1"/>
</dbReference>
<evidence type="ECO:0000256" key="2">
    <source>
        <dbReference type="ARBA" id="ARBA00008661"/>
    </source>
</evidence>
<evidence type="ECO:0000313" key="13">
    <source>
        <dbReference type="Proteomes" id="UP000823941"/>
    </source>
</evidence>
<comment type="similarity">
    <text evidence="2 10">Belongs to the glycosyltransferase 31 family.</text>
</comment>
<keyword evidence="5" id="KW-0812">Transmembrane</keyword>
<dbReference type="EC" id="2.4.1.-" evidence="10"/>
<keyword evidence="13" id="KW-1185">Reference proteome</keyword>
<keyword evidence="4" id="KW-0808">Transferase</keyword>
<dbReference type="EMBL" id="JAHIBW010000013">
    <property type="protein sequence ID" value="KAG7305183.1"/>
    <property type="molecule type" value="Genomic_DNA"/>
</dbReference>
<dbReference type="PANTHER" id="PTHR11214">
    <property type="entry name" value="BETA-1,3-N-ACETYLGLUCOSAMINYLTRANSFERASE"/>
    <property type="match status" value="1"/>
</dbReference>
<dbReference type="InterPro" id="IPR002659">
    <property type="entry name" value="Glyco_trans_31"/>
</dbReference>
<reference evidence="12 13" key="1">
    <citation type="submission" date="2021-06" db="EMBL/GenBank/DDBJ databases">
        <title>A haploid diamondback moth (Plutella xylostella L.) genome assembly resolves 31 chromosomes and identifies a diamide resistance mutation.</title>
        <authorList>
            <person name="Ward C.M."/>
            <person name="Perry K.D."/>
            <person name="Baker G."/>
            <person name="Powis K."/>
            <person name="Heckel D.G."/>
            <person name="Baxter S.W."/>
        </authorList>
    </citation>
    <scope>NUCLEOTIDE SEQUENCE [LARGE SCALE GENOMIC DNA]</scope>
    <source>
        <strain evidence="12 13">LV</strain>
        <tissue evidence="12">Single pupa</tissue>
    </source>
</reference>
<evidence type="ECO:0000256" key="4">
    <source>
        <dbReference type="ARBA" id="ARBA00022679"/>
    </source>
</evidence>
<evidence type="ECO:0000256" key="8">
    <source>
        <dbReference type="ARBA" id="ARBA00023034"/>
    </source>
</evidence>
<keyword evidence="6" id="KW-0735">Signal-anchor</keyword>
<evidence type="ECO:0000256" key="9">
    <source>
        <dbReference type="ARBA" id="ARBA00023136"/>
    </source>
</evidence>
<comment type="subcellular location">
    <subcellularLocation>
        <location evidence="1 10">Golgi apparatus membrane</location>
        <topology evidence="1 10">Single-pass type II membrane protein</topology>
    </subcellularLocation>
</comment>
<dbReference type="Proteomes" id="UP000823941">
    <property type="component" value="Chromosome 13"/>
</dbReference>
<comment type="caution">
    <text evidence="12">The sequence shown here is derived from an EMBL/GenBank/DDBJ whole genome shotgun (WGS) entry which is preliminary data.</text>
</comment>
<evidence type="ECO:0000256" key="6">
    <source>
        <dbReference type="ARBA" id="ARBA00022968"/>
    </source>
</evidence>
<evidence type="ECO:0000256" key="3">
    <source>
        <dbReference type="ARBA" id="ARBA00022676"/>
    </source>
</evidence>
<protein>
    <recommendedName>
        <fullName evidence="10">Hexosyltransferase</fullName>
        <ecNumber evidence="10">2.4.1.-</ecNumber>
    </recommendedName>
</protein>
<sequence>MKCLPLLVVLLSPCLGTSLIRDLYYPGHSVAHPEICPSRGTNLRVIILIASKTERLSARKAIRLTWGHYGARKDIGIAFLIGKPSRKHAKTIRDENYFHGDIIVSNNLEDSKIQTLQTFSMLEWVSTYCFNATKFLKIRDDVFVNIPLLVRFAQENRAPFTIWGNLVSYSGVKYARGTAYLMSTDVIDPLILEALKSEENQFEDFFFTGLMAQELSINLVNAEEFSSKPVSVLNVKSRIMIENMKYNDQFFWWIKQFQHLVE</sequence>
<evidence type="ECO:0000256" key="10">
    <source>
        <dbReference type="RuleBase" id="RU363063"/>
    </source>
</evidence>
<evidence type="ECO:0000313" key="12">
    <source>
        <dbReference type="EMBL" id="KAG7305183.1"/>
    </source>
</evidence>
<keyword evidence="11" id="KW-0732">Signal</keyword>
<feature type="chain" id="PRO_5045166663" description="Hexosyltransferase" evidence="11">
    <location>
        <begin position="17"/>
        <end position="262"/>
    </location>
</feature>
<keyword evidence="8 10" id="KW-0333">Golgi apparatus</keyword>
<evidence type="ECO:0000256" key="11">
    <source>
        <dbReference type="SAM" id="SignalP"/>
    </source>
</evidence>
<feature type="signal peptide" evidence="11">
    <location>
        <begin position="1"/>
        <end position="16"/>
    </location>
</feature>
<evidence type="ECO:0000256" key="5">
    <source>
        <dbReference type="ARBA" id="ARBA00022692"/>
    </source>
</evidence>
<gene>
    <name evidence="12" type="ORF">JYU34_009215</name>
</gene>
<organism evidence="12 13">
    <name type="scientific">Plutella xylostella</name>
    <name type="common">Diamondback moth</name>
    <name type="synonym">Plutella maculipennis</name>
    <dbReference type="NCBI Taxonomy" id="51655"/>
    <lineage>
        <taxon>Eukaryota</taxon>
        <taxon>Metazoa</taxon>
        <taxon>Ecdysozoa</taxon>
        <taxon>Arthropoda</taxon>
        <taxon>Hexapoda</taxon>
        <taxon>Insecta</taxon>
        <taxon>Pterygota</taxon>
        <taxon>Neoptera</taxon>
        <taxon>Endopterygota</taxon>
        <taxon>Lepidoptera</taxon>
        <taxon>Glossata</taxon>
        <taxon>Ditrysia</taxon>
        <taxon>Yponomeutoidea</taxon>
        <taxon>Plutellidae</taxon>
        <taxon>Plutella</taxon>
    </lineage>
</organism>